<name>A0ABX8N6G4_9PSED</name>
<protein>
    <recommendedName>
        <fullName evidence="3">Peptidase inhibitor I78 family protein</fullName>
    </recommendedName>
</protein>
<organism evidence="1 2">
    <name type="scientific">Pseudomonas fakonensis</name>
    <dbReference type="NCBI Taxonomy" id="2842355"/>
    <lineage>
        <taxon>Bacteria</taxon>
        <taxon>Pseudomonadati</taxon>
        <taxon>Pseudomonadota</taxon>
        <taxon>Gammaproteobacteria</taxon>
        <taxon>Pseudomonadales</taxon>
        <taxon>Pseudomonadaceae</taxon>
        <taxon>Pseudomonas</taxon>
    </lineage>
</organism>
<sequence length="66" mass="7570">MTNDQIIDELKHLNGTRYVPSVRAYIQEMSGRALVLGPGDMHTHDFNAQRIHIIVDEQRILGLHFS</sequence>
<dbReference type="Proteomes" id="UP001046350">
    <property type="component" value="Chromosome"/>
</dbReference>
<evidence type="ECO:0008006" key="3">
    <source>
        <dbReference type="Google" id="ProtNLM"/>
    </source>
</evidence>
<gene>
    <name evidence="1" type="ORF">KSS94_26480</name>
</gene>
<keyword evidence="2" id="KW-1185">Reference proteome</keyword>
<evidence type="ECO:0000313" key="1">
    <source>
        <dbReference type="EMBL" id="QXH51435.1"/>
    </source>
</evidence>
<dbReference type="Pfam" id="PF11720">
    <property type="entry name" value="Inhibitor_I78"/>
    <property type="match status" value="1"/>
</dbReference>
<dbReference type="InterPro" id="IPR021719">
    <property type="entry name" value="Prot_inh_I78"/>
</dbReference>
<evidence type="ECO:0000313" key="2">
    <source>
        <dbReference type="Proteomes" id="UP001046350"/>
    </source>
</evidence>
<accession>A0ABX8N6G4</accession>
<dbReference type="EMBL" id="CP077076">
    <property type="protein sequence ID" value="QXH51435.1"/>
    <property type="molecule type" value="Genomic_DNA"/>
</dbReference>
<proteinExistence type="predicted"/>
<dbReference type="RefSeq" id="WP_217840962.1">
    <property type="nucleotide sequence ID" value="NZ_CP077076.1"/>
</dbReference>
<reference evidence="1" key="1">
    <citation type="journal article" date="2021" name="Microorganisms">
        <title>The Ever-Expanding Pseudomonas Genus: Description of 43 New Species and Partition of the Pseudomonas putida Group.</title>
        <authorList>
            <person name="Girard L."/>
            <person name="Lood C."/>
            <person name="Hofte M."/>
            <person name="Vandamme P."/>
            <person name="Rokni-Zadeh H."/>
            <person name="van Noort V."/>
            <person name="Lavigne R."/>
            <person name="De Mot R."/>
        </authorList>
    </citation>
    <scope>NUCLEOTIDE SEQUENCE</scope>
    <source>
        <strain evidence="1">COW40</strain>
    </source>
</reference>